<dbReference type="GeneID" id="41280382"/>
<geneLocation type="plasmid" evidence="3">
    <name>pmmka1 dna</name>
</geneLocation>
<protein>
    <submittedName>
        <fullName evidence="2">Uncharacterized protein</fullName>
    </submittedName>
</protein>
<evidence type="ECO:0000256" key="1">
    <source>
        <dbReference type="SAM" id="Phobius"/>
    </source>
</evidence>
<gene>
    <name evidence="2" type="ORF">MMKA1_p-00130</name>
</gene>
<accession>A0A2Z5PL10</accession>
<evidence type="ECO:0000313" key="3">
    <source>
        <dbReference type="Proteomes" id="UP000264208"/>
    </source>
</evidence>
<dbReference type="Proteomes" id="UP000264208">
    <property type="component" value="Plasmid pMMKA1"/>
</dbReference>
<evidence type="ECO:0000313" key="2">
    <source>
        <dbReference type="EMBL" id="BAP62086.1"/>
    </source>
</evidence>
<dbReference type="AlphaFoldDB" id="A0A2Z5PL10"/>
<reference evidence="2 3" key="1">
    <citation type="submission" date="2009-06" db="EMBL/GenBank/DDBJ databases">
        <title>Molecular Evidence for Microbiologically Influenced Corrosion from genome of Methanogen.</title>
        <authorList>
            <person name="Ito N."/>
            <person name="Tsurumaru H."/>
            <person name="Shimizu A."/>
            <person name="Harada T."/>
            <person name="Hosoyama A."/>
            <person name="Horikawa H."/>
            <person name="Wakai S."/>
            <person name="Sasaki K."/>
            <person name="Nishijima K."/>
            <person name="Ataku H."/>
            <person name="Yamazaki J."/>
            <person name="Mise M."/>
            <person name="Yamazaki S."/>
            <person name="Tanikawa S."/>
            <person name="Harayama S."/>
            <person name="Fujita N."/>
        </authorList>
    </citation>
    <scope>NUCLEOTIDE SEQUENCE [LARGE SCALE GENOMIC DNA]</scope>
    <source>
        <strain evidence="3">KA1 ( NBRC 102054)</strain>
        <plasmid evidence="3">pmmka1 dna</plasmid>
    </source>
</reference>
<keyword evidence="1" id="KW-0472">Membrane</keyword>
<organism evidence="2 3">
    <name type="scientific">Methanococcus maripaludis KA1</name>
    <dbReference type="NCBI Taxonomy" id="637914"/>
    <lineage>
        <taxon>Archaea</taxon>
        <taxon>Methanobacteriati</taxon>
        <taxon>Methanobacteriota</taxon>
        <taxon>Methanomada group</taxon>
        <taxon>Methanococci</taxon>
        <taxon>Methanococcales</taxon>
        <taxon>Methanococcaceae</taxon>
        <taxon>Methanococcus</taxon>
    </lineage>
</organism>
<dbReference type="EMBL" id="AP011527">
    <property type="protein sequence ID" value="BAP62086.1"/>
    <property type="molecule type" value="Genomic_DNA"/>
</dbReference>
<dbReference type="KEGG" id="mmak:MMKA1_p-00130"/>
<keyword evidence="1" id="KW-0812">Transmembrane</keyword>
<proteinExistence type="predicted"/>
<dbReference type="RefSeq" id="WP_146778535.1">
    <property type="nucleotide sequence ID" value="NZ_AP011527.1"/>
</dbReference>
<name>A0A2Z5PL10_METMI</name>
<sequence length="119" mass="12156">MASPMDKVEAIEKVESWNLPGFVKGKVLAFVLSRKGSISIGQLISFVAIVIVLYIMTIILGNLEGPMSAAVENTSMAASAASISATAASAMGLAGILPIIAVAVIMLGAVTMLRGGGEY</sequence>
<keyword evidence="1" id="KW-1133">Transmembrane helix</keyword>
<feature type="transmembrane region" description="Helical" evidence="1">
    <location>
        <begin position="43"/>
        <end position="63"/>
    </location>
</feature>
<keyword evidence="2" id="KW-0614">Plasmid</keyword>
<feature type="transmembrane region" description="Helical" evidence="1">
    <location>
        <begin position="83"/>
        <end position="113"/>
    </location>
</feature>